<name>A0A1H6UUQ2_9FLAO</name>
<gene>
    <name evidence="2" type="ORF">SAMN05660918_1998</name>
</gene>
<evidence type="ECO:0000313" key="2">
    <source>
        <dbReference type="EMBL" id="SEI94384.1"/>
    </source>
</evidence>
<dbReference type="OrthoDB" id="666725at2"/>
<keyword evidence="3" id="KW-1185">Reference proteome</keyword>
<sequence>MIYKFRAILDNEEDIFRDIAIEAKDSLEDLHNALVNAFGFDGTEVGAFYTCGDDWAWHEEDGIPMFDTGDIPGEIKTMAEYKLDDLVHEQNTKLVYVYDLFSMWTFFVELAAIEENKEEVIYPALLFSHGVLPEEATTSGFRGGDLENENLFNDFEDDLDQDDLDMFDGDDSFEDMGFEENWN</sequence>
<dbReference type="Proteomes" id="UP000199702">
    <property type="component" value="Unassembled WGS sequence"/>
</dbReference>
<dbReference type="RefSeq" id="WP_091312462.1">
    <property type="nucleotide sequence ID" value="NZ_CBCSJU010000004.1"/>
</dbReference>
<dbReference type="InterPro" id="IPR024047">
    <property type="entry name" value="MM3350-like_sf"/>
</dbReference>
<dbReference type="STRING" id="402734.SAMN05660918_1998"/>
<proteinExistence type="predicted"/>
<organism evidence="2 3">
    <name type="scientific">Flavobacterium terrigena</name>
    <dbReference type="NCBI Taxonomy" id="402734"/>
    <lineage>
        <taxon>Bacteria</taxon>
        <taxon>Pseudomonadati</taxon>
        <taxon>Bacteroidota</taxon>
        <taxon>Flavobacteriia</taxon>
        <taxon>Flavobacteriales</taxon>
        <taxon>Flavobacteriaceae</taxon>
        <taxon>Flavobacterium</taxon>
    </lineage>
</organism>
<evidence type="ECO:0000259" key="1">
    <source>
        <dbReference type="Pfam" id="PF07929"/>
    </source>
</evidence>
<accession>A0A1H6UUQ2</accession>
<dbReference type="AlphaFoldDB" id="A0A1H6UUQ2"/>
<feature type="domain" description="Plasmid pRiA4b Orf3-like" evidence="1">
    <location>
        <begin position="5"/>
        <end position="136"/>
    </location>
</feature>
<evidence type="ECO:0000313" key="3">
    <source>
        <dbReference type="Proteomes" id="UP000199702"/>
    </source>
</evidence>
<dbReference type="EMBL" id="FNYA01000004">
    <property type="protein sequence ID" value="SEI94384.1"/>
    <property type="molecule type" value="Genomic_DNA"/>
</dbReference>
<protein>
    <submittedName>
        <fullName evidence="2">PRiA4b ORF-3-like protein</fullName>
    </submittedName>
</protein>
<dbReference type="Pfam" id="PF07929">
    <property type="entry name" value="PRiA4_ORF3"/>
    <property type="match status" value="1"/>
</dbReference>
<dbReference type="InterPro" id="IPR012912">
    <property type="entry name" value="Plasmid_pRiA4b_Orf3-like"/>
</dbReference>
<reference evidence="3" key="1">
    <citation type="submission" date="2016-10" db="EMBL/GenBank/DDBJ databases">
        <authorList>
            <person name="Varghese N."/>
            <person name="Submissions S."/>
        </authorList>
    </citation>
    <scope>NUCLEOTIDE SEQUENCE [LARGE SCALE GENOMIC DNA]</scope>
    <source>
        <strain evidence="3">DSM 17934</strain>
    </source>
</reference>
<dbReference type="SUPFAM" id="SSF159941">
    <property type="entry name" value="MM3350-like"/>
    <property type="match status" value="1"/>
</dbReference>
<dbReference type="Gene3D" id="3.10.290.30">
    <property type="entry name" value="MM3350-like"/>
    <property type="match status" value="1"/>
</dbReference>